<feature type="transmembrane region" description="Helical" evidence="1">
    <location>
        <begin position="114"/>
        <end position="135"/>
    </location>
</feature>
<evidence type="ECO:0000313" key="2">
    <source>
        <dbReference type="EMBL" id="GAA3728334.1"/>
    </source>
</evidence>
<dbReference type="RefSeq" id="WP_344967040.1">
    <property type="nucleotide sequence ID" value="NZ_BAABDD010000002.1"/>
</dbReference>
<organism evidence="2 3">
    <name type="scientific">Salinactinospora qingdaonensis</name>
    <dbReference type="NCBI Taxonomy" id="702744"/>
    <lineage>
        <taxon>Bacteria</taxon>
        <taxon>Bacillati</taxon>
        <taxon>Actinomycetota</taxon>
        <taxon>Actinomycetes</taxon>
        <taxon>Streptosporangiales</taxon>
        <taxon>Nocardiopsidaceae</taxon>
        <taxon>Salinactinospora</taxon>
    </lineage>
</organism>
<evidence type="ECO:0000256" key="1">
    <source>
        <dbReference type="SAM" id="Phobius"/>
    </source>
</evidence>
<name>A0ABP7F056_9ACTN</name>
<keyword evidence="1" id="KW-1133">Transmembrane helix</keyword>
<protein>
    <submittedName>
        <fullName evidence="2">Uncharacterized protein</fullName>
    </submittedName>
</protein>
<comment type="caution">
    <text evidence="2">The sequence shown here is derived from an EMBL/GenBank/DDBJ whole genome shotgun (WGS) entry which is preliminary data.</text>
</comment>
<keyword evidence="1" id="KW-0472">Membrane</keyword>
<keyword evidence="3" id="KW-1185">Reference proteome</keyword>
<accession>A0ABP7F056</accession>
<dbReference type="Proteomes" id="UP001500908">
    <property type="component" value="Unassembled WGS sequence"/>
</dbReference>
<proteinExistence type="predicted"/>
<gene>
    <name evidence="2" type="ORF">GCM10022402_06270</name>
</gene>
<reference evidence="3" key="1">
    <citation type="journal article" date="2019" name="Int. J. Syst. Evol. Microbiol.">
        <title>The Global Catalogue of Microorganisms (GCM) 10K type strain sequencing project: providing services to taxonomists for standard genome sequencing and annotation.</title>
        <authorList>
            <consortium name="The Broad Institute Genomics Platform"/>
            <consortium name="The Broad Institute Genome Sequencing Center for Infectious Disease"/>
            <person name="Wu L."/>
            <person name="Ma J."/>
        </authorList>
    </citation>
    <scope>NUCLEOTIDE SEQUENCE [LARGE SCALE GENOMIC DNA]</scope>
    <source>
        <strain evidence="3">JCM 17137</strain>
    </source>
</reference>
<evidence type="ECO:0000313" key="3">
    <source>
        <dbReference type="Proteomes" id="UP001500908"/>
    </source>
</evidence>
<keyword evidence="1" id="KW-0812">Transmembrane</keyword>
<feature type="transmembrane region" description="Helical" evidence="1">
    <location>
        <begin position="79"/>
        <end position="102"/>
    </location>
</feature>
<dbReference type="EMBL" id="BAABDD010000002">
    <property type="protein sequence ID" value="GAA3728334.1"/>
    <property type="molecule type" value="Genomic_DNA"/>
</dbReference>
<sequence length="154" mass="16827">MLISYREPVGYRRPLHLGWARYGQLWLEYHGSHLWERTRPAVAVVGGATWEVRSLITVNLHAAAMAFDRIRPRPLGDTALLALAAVIGAMALAVAAVLGRALSKWIMAPSEDVILAGGGAIAIGVALLGLGFLVFCSKNRHRDRRAQAEKETYE</sequence>